<feature type="compositionally biased region" description="Polar residues" evidence="1">
    <location>
        <begin position="771"/>
        <end position="783"/>
    </location>
</feature>
<name>A0A4R0RDA6_9APHY</name>
<accession>A0A4R0RDA6</accession>
<dbReference type="OrthoDB" id="2801423at2759"/>
<comment type="caution">
    <text evidence="3">The sequence shown here is derived from an EMBL/GenBank/DDBJ whole genome shotgun (WGS) entry which is preliminary data.</text>
</comment>
<organism evidence="3 4">
    <name type="scientific">Steccherinum ochraceum</name>
    <dbReference type="NCBI Taxonomy" id="92696"/>
    <lineage>
        <taxon>Eukaryota</taxon>
        <taxon>Fungi</taxon>
        <taxon>Dikarya</taxon>
        <taxon>Basidiomycota</taxon>
        <taxon>Agaricomycotina</taxon>
        <taxon>Agaricomycetes</taxon>
        <taxon>Polyporales</taxon>
        <taxon>Steccherinaceae</taxon>
        <taxon>Steccherinum</taxon>
    </lineage>
</organism>
<proteinExistence type="predicted"/>
<evidence type="ECO:0000313" key="4">
    <source>
        <dbReference type="Proteomes" id="UP000292702"/>
    </source>
</evidence>
<feature type="region of interest" description="Disordered" evidence="1">
    <location>
        <begin position="62"/>
        <end position="131"/>
    </location>
</feature>
<feature type="domain" description="DUF6589" evidence="2">
    <location>
        <begin position="480"/>
        <end position="955"/>
    </location>
</feature>
<evidence type="ECO:0000313" key="3">
    <source>
        <dbReference type="EMBL" id="TCD64683.1"/>
    </source>
</evidence>
<sequence>MDPGHSTDTTPQARRIAQQLLALALGRTSPAPLSGSYAAGPPALTLPTTPLAAPSPYYTAAPSTPTIPQNTIPFPLSTPSIPAPSSTPTPRTRARSDNAPARPPRSRLPSTNSRTGSRSRQQSDVLPTLPKSSWEDLLPDDFGDELAKLHLNLHEKLDFMLHMLKLVGWTVGEFLYTLFRVPDGEWARSLSTGMVVSWFLRGQTAYTPIQIVEQWFKDPAGRPKPKSDEYTLMYSSRHVMPYIDIHHIRPALASFAVQVVEGRLAKEQRNAVKGPNGLHGSHRTERGRYEICWKDIGRHTVKTAQELAQEHQPLAWTLLLQLATPRPYKNENGVSVVRKTRPPELVATEVISILNFSHTQHARLMAAARGLLLAATSASRIQFDYSSRIGFSQNWSTVLALLKRLSKVDAELVRGLGSDLVTWLFITLDNVQRQSKPWEERIGREATMMIGVASMAIEAIDFDPRAYDLDDHLRRVRESRREDLTADSFLSFVDWEHVERVGALQWLQALVNYVPELALYKSEVSRLFRTTNSDTECYGAGKLPLPPTHKTKIHPLATIGKDEAKNPELRDAVADILEQVGQTHDKHVRRLVPFGGDGLTFEKLVTMKNYLQFQSNTNAYDTLQIVWPFLEAFHTGWAFVSHVYETHWGDKLTRDPARLGHSSTKINRKPPTNLKKVDYYPAVSTLTVVLQAHRLDCWRAEYGVESTDKLLSHFKHLADTKKLPSFQELLRKAASLHQRYSSRNAYSNVLRGQTEAGAAVGIAKGSVWTSPPTENTITATPPATSKKPRTKEPPPRIPCFDPFHGDESLARAILLMHDGGIAEEFVQAVAEGDPGRVYEMLKIMVFSFAGSSHSKYTGYTREQVCILELESREELKTSFLKNWIINPSGKKNKYQARDFRQEGNNLSLEEIGERKNIAWDSPFMRDTYSRNIEHLSELKLEWGEGVGLARRSSNHTDPHLDPELRILLDVYQKEELHLFRAGRTYDAKNVGVVEDSFEIGYNQMADGKLKKWINNWKATRGPVEGQQVRVAVPRRMNEVEEGEEDEDDDSEEAVLTDGYIEMVDGQLVQQWKK</sequence>
<keyword evidence="4" id="KW-1185">Reference proteome</keyword>
<feature type="compositionally biased region" description="Polar residues" evidence="1">
    <location>
        <begin position="111"/>
        <end position="125"/>
    </location>
</feature>
<dbReference type="InterPro" id="IPR046496">
    <property type="entry name" value="DUF6589"/>
</dbReference>
<protein>
    <recommendedName>
        <fullName evidence="2">DUF6589 domain-containing protein</fullName>
    </recommendedName>
</protein>
<feature type="region of interest" description="Disordered" evidence="1">
    <location>
        <begin position="771"/>
        <end position="795"/>
    </location>
</feature>
<reference evidence="3 4" key="1">
    <citation type="submission" date="2018-11" db="EMBL/GenBank/DDBJ databases">
        <title>Genome assembly of Steccherinum ochraceum LE-BIN_3174, the white-rot fungus of the Steccherinaceae family (The Residual Polyporoid clade, Polyporales, Basidiomycota).</title>
        <authorList>
            <person name="Fedorova T.V."/>
            <person name="Glazunova O.A."/>
            <person name="Landesman E.O."/>
            <person name="Moiseenko K.V."/>
            <person name="Psurtseva N.V."/>
            <person name="Savinova O.S."/>
            <person name="Shakhova N.V."/>
            <person name="Tyazhelova T.V."/>
            <person name="Vasina D.V."/>
        </authorList>
    </citation>
    <scope>NUCLEOTIDE SEQUENCE [LARGE SCALE GENOMIC DNA]</scope>
    <source>
        <strain evidence="3 4">LE-BIN_3174</strain>
    </source>
</reference>
<dbReference type="Proteomes" id="UP000292702">
    <property type="component" value="Unassembled WGS sequence"/>
</dbReference>
<gene>
    <name evidence="3" type="ORF">EIP91_003797</name>
</gene>
<dbReference type="Pfam" id="PF20231">
    <property type="entry name" value="DUF6589"/>
    <property type="match status" value="1"/>
</dbReference>
<dbReference type="EMBL" id="RWJN01000222">
    <property type="protein sequence ID" value="TCD64683.1"/>
    <property type="molecule type" value="Genomic_DNA"/>
</dbReference>
<evidence type="ECO:0000259" key="2">
    <source>
        <dbReference type="Pfam" id="PF20231"/>
    </source>
</evidence>
<evidence type="ECO:0000256" key="1">
    <source>
        <dbReference type="SAM" id="MobiDB-lite"/>
    </source>
</evidence>
<dbReference type="AlphaFoldDB" id="A0A4R0RDA6"/>
<dbReference type="STRING" id="92696.A0A4R0RDA6"/>